<dbReference type="InterPro" id="IPR014756">
    <property type="entry name" value="Ig_E-set"/>
</dbReference>
<dbReference type="GO" id="GO:0030036">
    <property type="term" value="P:actin cytoskeleton organization"/>
    <property type="evidence" value="ECO:0007669"/>
    <property type="project" value="InterPro"/>
</dbReference>
<evidence type="ECO:0000313" key="4">
    <source>
        <dbReference type="EMBL" id="GLD58143.1"/>
    </source>
</evidence>
<dbReference type="PROSITE" id="PS50194">
    <property type="entry name" value="FILAMIN_REPEAT"/>
    <property type="match status" value="2"/>
</dbReference>
<dbReference type="Gene3D" id="2.60.40.10">
    <property type="entry name" value="Immunoglobulins"/>
    <property type="match status" value="2"/>
</dbReference>
<dbReference type="FunFam" id="2.60.40.10:FF:000001">
    <property type="entry name" value="Filamin-C isoform b"/>
    <property type="match status" value="1"/>
</dbReference>
<dbReference type="InterPro" id="IPR044801">
    <property type="entry name" value="Filamin"/>
</dbReference>
<dbReference type="SMART" id="SM00557">
    <property type="entry name" value="IG_FLMN"/>
    <property type="match status" value="2"/>
</dbReference>
<dbReference type="GO" id="GO:0051015">
    <property type="term" value="F:actin filament binding"/>
    <property type="evidence" value="ECO:0007669"/>
    <property type="project" value="InterPro"/>
</dbReference>
<comment type="caution">
    <text evidence="4">The sequence shown here is derived from an EMBL/GenBank/DDBJ whole genome shotgun (WGS) entry which is preliminary data.</text>
</comment>
<dbReference type="FunFam" id="2.60.40.10:FF:000007">
    <property type="entry name" value="Filamin-B isoform C"/>
    <property type="match status" value="1"/>
</dbReference>
<keyword evidence="5" id="KW-1185">Reference proteome</keyword>
<feature type="repeat" description="Filamin" evidence="3">
    <location>
        <begin position="57"/>
        <end position="149"/>
    </location>
</feature>
<dbReference type="InterPro" id="IPR001298">
    <property type="entry name" value="Filamin/ABP280_rpt"/>
</dbReference>
<dbReference type="Pfam" id="PF00630">
    <property type="entry name" value="Filamin"/>
    <property type="match status" value="2"/>
</dbReference>
<dbReference type="InterPro" id="IPR013783">
    <property type="entry name" value="Ig-like_fold"/>
</dbReference>
<evidence type="ECO:0000256" key="3">
    <source>
        <dbReference type="PROSITE-ProRule" id="PRU00087"/>
    </source>
</evidence>
<accession>A0AAD3R780</accession>
<dbReference type="SUPFAM" id="SSF81296">
    <property type="entry name" value="E set domains"/>
    <property type="match status" value="2"/>
</dbReference>
<evidence type="ECO:0000256" key="1">
    <source>
        <dbReference type="ARBA" id="ARBA00009238"/>
    </source>
</evidence>
<feature type="repeat" description="Filamin" evidence="3">
    <location>
        <begin position="153"/>
        <end position="246"/>
    </location>
</feature>
<protein>
    <submittedName>
        <fullName evidence="4">Filamin-B</fullName>
    </submittedName>
</protein>
<dbReference type="PANTHER" id="PTHR38537">
    <property type="entry name" value="JITTERBUG, ISOFORM N"/>
    <property type="match status" value="1"/>
</dbReference>
<name>A0AAD3R780_LATJO</name>
<dbReference type="AlphaFoldDB" id="A0AAD3R780"/>
<proteinExistence type="inferred from homology"/>
<feature type="non-terminal residue" evidence="4">
    <location>
        <position position="246"/>
    </location>
</feature>
<comment type="similarity">
    <text evidence="1">Belongs to the filamin family.</text>
</comment>
<dbReference type="EMBL" id="BRZM01000032">
    <property type="protein sequence ID" value="GLD58143.1"/>
    <property type="molecule type" value="Genomic_DNA"/>
</dbReference>
<reference evidence="4" key="1">
    <citation type="submission" date="2022-08" db="EMBL/GenBank/DDBJ databases">
        <title>Genome sequencing of akame (Lates japonicus).</title>
        <authorList>
            <person name="Hashiguchi Y."/>
            <person name="Takahashi H."/>
        </authorList>
    </citation>
    <scope>NUCLEOTIDE SEQUENCE</scope>
    <source>
        <strain evidence="4">Kochi</strain>
    </source>
</reference>
<gene>
    <name evidence="4" type="ORF">AKAME5_001028600</name>
</gene>
<dbReference type="GO" id="GO:0007399">
    <property type="term" value="P:nervous system development"/>
    <property type="evidence" value="ECO:0007669"/>
    <property type="project" value="UniProtKB-ARBA"/>
</dbReference>
<dbReference type="Proteomes" id="UP001279410">
    <property type="component" value="Unassembled WGS sequence"/>
</dbReference>
<evidence type="ECO:0000313" key="5">
    <source>
        <dbReference type="Proteomes" id="UP001279410"/>
    </source>
</evidence>
<dbReference type="InterPro" id="IPR017868">
    <property type="entry name" value="Filamin/ABP280_repeat-like"/>
</dbReference>
<keyword evidence="2" id="KW-0677">Repeat</keyword>
<organism evidence="4 5">
    <name type="scientific">Lates japonicus</name>
    <name type="common">Japanese lates</name>
    <dbReference type="NCBI Taxonomy" id="270547"/>
    <lineage>
        <taxon>Eukaryota</taxon>
        <taxon>Metazoa</taxon>
        <taxon>Chordata</taxon>
        <taxon>Craniata</taxon>
        <taxon>Vertebrata</taxon>
        <taxon>Euteleostomi</taxon>
        <taxon>Actinopterygii</taxon>
        <taxon>Neopterygii</taxon>
        <taxon>Teleostei</taxon>
        <taxon>Neoteleostei</taxon>
        <taxon>Acanthomorphata</taxon>
        <taxon>Carangaria</taxon>
        <taxon>Carangaria incertae sedis</taxon>
        <taxon>Centropomidae</taxon>
        <taxon>Lates</taxon>
    </lineage>
</organism>
<sequence>MIKRPQAIRTVLGDDGRIKATVCTLHPGPQTDHTQLPSPPEVGVPQAFSGPFEVAVGPEAGPQQIRAWGPGLEGGIVGKPPTFVVESIGSDVGVLGFAIEGPSQAKIECEDQNDGSCDVSYWPTEPGEYAVHVTCDEEDIEHSPFMAHIVPDNNANDPDKVQAYGPGLEKSGCLVNQPAEFTVNAKEAGKGPLKITAQDAEGLPVEVKVRSKGDGLYSCSYTPTSPLKHTVAVAWGGVSVPNSPFR</sequence>
<dbReference type="PANTHER" id="PTHR38537:SF7">
    <property type="entry name" value="FILAMIN-B"/>
    <property type="match status" value="1"/>
</dbReference>
<evidence type="ECO:0000256" key="2">
    <source>
        <dbReference type="ARBA" id="ARBA00022737"/>
    </source>
</evidence>